<dbReference type="Proteomes" id="UP000000845">
    <property type="component" value="Chromosome"/>
</dbReference>
<name>D1AFP9_SEBTE</name>
<protein>
    <submittedName>
        <fullName evidence="1">Glucitol operon activator</fullName>
    </submittedName>
</protein>
<keyword evidence="2" id="KW-1185">Reference proteome</keyword>
<reference evidence="1 2" key="2">
    <citation type="journal article" date="2010" name="Stand. Genomic Sci.">
        <title>Complete genome sequence of Sebaldella termitidis type strain (NCTC 11300).</title>
        <authorList>
            <person name="Harmon-Smith M."/>
            <person name="Celia L."/>
            <person name="Chertkov O."/>
            <person name="Lapidus A."/>
            <person name="Copeland A."/>
            <person name="Glavina Del Rio T."/>
            <person name="Nolan M."/>
            <person name="Lucas S."/>
            <person name="Tice H."/>
            <person name="Cheng J.F."/>
            <person name="Han C."/>
            <person name="Detter J.C."/>
            <person name="Bruce D."/>
            <person name="Goodwin L."/>
            <person name="Pitluck S."/>
            <person name="Pati A."/>
            <person name="Liolios K."/>
            <person name="Ivanova N."/>
            <person name="Mavromatis K."/>
            <person name="Mikhailova N."/>
            <person name="Chen A."/>
            <person name="Palaniappan K."/>
            <person name="Land M."/>
            <person name="Hauser L."/>
            <person name="Chang Y.J."/>
            <person name="Jeffries C.D."/>
            <person name="Brettin T."/>
            <person name="Goker M."/>
            <person name="Beck B."/>
            <person name="Bristow J."/>
            <person name="Eisen J.A."/>
            <person name="Markowitz V."/>
            <person name="Hugenholtz P."/>
            <person name="Kyrpides N.C."/>
            <person name="Klenk H.P."/>
            <person name="Chen F."/>
        </authorList>
    </citation>
    <scope>NUCLEOTIDE SEQUENCE [LARGE SCALE GENOMIC DNA]</scope>
    <source>
        <strain evidence="2">ATCC 33386 / NCTC 11300</strain>
    </source>
</reference>
<dbReference type="eggNOG" id="COG4578">
    <property type="taxonomic scope" value="Bacteria"/>
</dbReference>
<dbReference type="AlphaFoldDB" id="D1AFP9"/>
<accession>D1AFP9</accession>
<dbReference type="HOGENOM" id="CLU_124480_2_2_0"/>
<dbReference type="InterPro" id="IPR009693">
    <property type="entry name" value="Glucitol_operon_activator"/>
</dbReference>
<organism evidence="1 2">
    <name type="scientific">Sebaldella termitidis (strain ATCC 33386 / NCTC 11300)</name>
    <dbReference type="NCBI Taxonomy" id="526218"/>
    <lineage>
        <taxon>Bacteria</taxon>
        <taxon>Fusobacteriati</taxon>
        <taxon>Fusobacteriota</taxon>
        <taxon>Fusobacteriia</taxon>
        <taxon>Fusobacteriales</taxon>
        <taxon>Leptotrichiaceae</taxon>
        <taxon>Sebaldella</taxon>
    </lineage>
</organism>
<proteinExistence type="predicted"/>
<dbReference type="STRING" id="526218.Sterm_1066"/>
<dbReference type="RefSeq" id="WP_012860530.1">
    <property type="nucleotide sequence ID" value="NC_013517.1"/>
</dbReference>
<evidence type="ECO:0000313" key="1">
    <source>
        <dbReference type="EMBL" id="ACZ07934.1"/>
    </source>
</evidence>
<evidence type="ECO:0000313" key="2">
    <source>
        <dbReference type="Proteomes" id="UP000000845"/>
    </source>
</evidence>
<reference evidence="2" key="1">
    <citation type="submission" date="2009-09" db="EMBL/GenBank/DDBJ databases">
        <title>The complete chromosome of Sebaldella termitidis ATCC 33386.</title>
        <authorList>
            <consortium name="US DOE Joint Genome Institute (JGI-PGF)"/>
            <person name="Lucas S."/>
            <person name="Copeland A."/>
            <person name="Lapidus A."/>
            <person name="Glavina del Rio T."/>
            <person name="Dalin E."/>
            <person name="Tice H."/>
            <person name="Bruce D."/>
            <person name="Goodwin L."/>
            <person name="Pitluck S."/>
            <person name="Kyrpides N."/>
            <person name="Mavromatis K."/>
            <person name="Ivanova N."/>
            <person name="Mikhailova N."/>
            <person name="Sims D."/>
            <person name="Meincke L."/>
            <person name="Brettin T."/>
            <person name="Detter J.C."/>
            <person name="Han C."/>
            <person name="Larimer F."/>
            <person name="Land M."/>
            <person name="Hauser L."/>
            <person name="Markowitz V."/>
            <person name="Cheng J.F."/>
            <person name="Hugenholtz P."/>
            <person name="Woyke T."/>
            <person name="Wu D."/>
            <person name="Eisen J.A."/>
        </authorList>
    </citation>
    <scope>NUCLEOTIDE SEQUENCE [LARGE SCALE GENOMIC DNA]</scope>
    <source>
        <strain evidence="2">ATCC 33386 / NCTC 11300</strain>
    </source>
</reference>
<gene>
    <name evidence="1" type="ordered locus">Sterm_1066</name>
</gene>
<dbReference type="KEGG" id="str:Sterm_1066"/>
<dbReference type="Pfam" id="PF06923">
    <property type="entry name" value="GutM"/>
    <property type="match status" value="1"/>
</dbReference>
<sequence>MIQLIILIILVWALQCVFTLFQLKYFNREYINLRKKGFVLIGKQRSRISRGCVILLLITRDGEILDGKVMNGYTVFTRFKTLAFVKNRNIMENWEDEKIDSVIKKALYNAQSNYIKELEMLNTQNIPA</sequence>
<dbReference type="EMBL" id="CP001739">
    <property type="protein sequence ID" value="ACZ07934.1"/>
    <property type="molecule type" value="Genomic_DNA"/>
</dbReference>